<feature type="signal peptide" evidence="1">
    <location>
        <begin position="1"/>
        <end position="26"/>
    </location>
</feature>
<reference evidence="2 3" key="1">
    <citation type="submission" date="2020-09" db="EMBL/GenBank/DDBJ databases">
        <title>Roseomonas.</title>
        <authorList>
            <person name="Zhu W."/>
        </authorList>
    </citation>
    <scope>NUCLEOTIDE SEQUENCE [LARGE SCALE GENOMIC DNA]</scope>
    <source>
        <strain evidence="2 3">573</strain>
    </source>
</reference>
<evidence type="ECO:0000256" key="1">
    <source>
        <dbReference type="SAM" id="SignalP"/>
    </source>
</evidence>
<dbReference type="Proteomes" id="UP001518989">
    <property type="component" value="Unassembled WGS sequence"/>
</dbReference>
<dbReference type="EMBL" id="JACTNG010000002">
    <property type="protein sequence ID" value="MBO1078521.1"/>
    <property type="molecule type" value="Genomic_DNA"/>
</dbReference>
<comment type="caution">
    <text evidence="2">The sequence shown here is derived from an EMBL/GenBank/DDBJ whole genome shotgun (WGS) entry which is preliminary data.</text>
</comment>
<dbReference type="SUPFAM" id="SSF50346">
    <property type="entry name" value="PRC-barrel domain"/>
    <property type="match status" value="1"/>
</dbReference>
<proteinExistence type="predicted"/>
<dbReference type="Gene3D" id="2.30.30.240">
    <property type="entry name" value="PRC-barrel domain"/>
    <property type="match status" value="1"/>
</dbReference>
<evidence type="ECO:0008006" key="4">
    <source>
        <dbReference type="Google" id="ProtNLM"/>
    </source>
</evidence>
<feature type="chain" id="PRO_5046071121" description="PRC-barrel domain containing protein" evidence="1">
    <location>
        <begin position="27"/>
        <end position="162"/>
    </location>
</feature>
<evidence type="ECO:0000313" key="2">
    <source>
        <dbReference type="EMBL" id="MBO1078521.1"/>
    </source>
</evidence>
<keyword evidence="3" id="KW-1185">Reference proteome</keyword>
<dbReference type="InterPro" id="IPR011033">
    <property type="entry name" value="PRC_barrel-like_sf"/>
</dbReference>
<name>A0ABS3KM39_9PROT</name>
<keyword evidence="1" id="KW-0732">Signal</keyword>
<organism evidence="2 3">
    <name type="scientific">Roseomonas haemaphysalidis</name>
    <dbReference type="NCBI Taxonomy" id="2768162"/>
    <lineage>
        <taxon>Bacteria</taxon>
        <taxon>Pseudomonadati</taxon>
        <taxon>Pseudomonadota</taxon>
        <taxon>Alphaproteobacteria</taxon>
        <taxon>Acetobacterales</taxon>
        <taxon>Roseomonadaceae</taxon>
        <taxon>Roseomonas</taxon>
    </lineage>
</organism>
<evidence type="ECO:0000313" key="3">
    <source>
        <dbReference type="Proteomes" id="UP001518989"/>
    </source>
</evidence>
<gene>
    <name evidence="2" type="ORF">IAI61_05720</name>
</gene>
<dbReference type="RefSeq" id="WP_207415940.1">
    <property type="nucleotide sequence ID" value="NZ_CP061178.1"/>
</dbReference>
<protein>
    <recommendedName>
        <fullName evidence="4">PRC-barrel domain containing protein</fullName>
    </recommendedName>
</protein>
<sequence length="162" mass="16713">MPRPIPTPTLSHIAMALLLLPSLAWAQAPPPAAAPANAPAEAKPTLPLAGREPLAADAAFAVLGRDIKEPSGTVVGQLVNILMDAHGTPRAGVVDYGGFLGVGKQRIAVAWRTLSFNADGIRLSLSHEQLRDLPDFKDGEAATLAVPPALDAAAAEGQKPVQ</sequence>
<accession>A0ABS3KM39</accession>